<feature type="region of interest" description="Disordered" evidence="1">
    <location>
        <begin position="80"/>
        <end position="205"/>
    </location>
</feature>
<feature type="compositionally biased region" description="Low complexity" evidence="1">
    <location>
        <begin position="187"/>
        <end position="205"/>
    </location>
</feature>
<feature type="compositionally biased region" description="Low complexity" evidence="1">
    <location>
        <begin position="85"/>
        <end position="119"/>
    </location>
</feature>
<keyword evidence="3" id="KW-1185">Reference proteome</keyword>
<accession>A0AAW0XEP8</accession>
<evidence type="ECO:0000256" key="1">
    <source>
        <dbReference type="SAM" id="MobiDB-lite"/>
    </source>
</evidence>
<dbReference type="EMBL" id="JARKIK010000027">
    <property type="protein sequence ID" value="KAK8742802.1"/>
    <property type="molecule type" value="Genomic_DNA"/>
</dbReference>
<feature type="compositionally biased region" description="Polar residues" evidence="1">
    <location>
        <begin position="133"/>
        <end position="150"/>
    </location>
</feature>
<gene>
    <name evidence="2" type="ORF">OTU49_001679</name>
</gene>
<feature type="non-terminal residue" evidence="2">
    <location>
        <position position="205"/>
    </location>
</feature>
<feature type="compositionally biased region" description="Polar residues" evidence="1">
    <location>
        <begin position="165"/>
        <end position="184"/>
    </location>
</feature>
<name>A0AAW0XEP8_CHEQU</name>
<feature type="non-terminal residue" evidence="2">
    <location>
        <position position="1"/>
    </location>
</feature>
<dbReference type="Proteomes" id="UP001445076">
    <property type="component" value="Unassembled WGS sequence"/>
</dbReference>
<protein>
    <submittedName>
        <fullName evidence="2">Uncharacterized protein</fullName>
    </submittedName>
</protein>
<evidence type="ECO:0000313" key="3">
    <source>
        <dbReference type="Proteomes" id="UP001445076"/>
    </source>
</evidence>
<sequence length="205" mass="22296">GFLKQLQDFESERMVEERRRLKAKYPDVTLEEGDEQTAKQLLASYYHSMSLGEMCEGNCPPGVTCPRGLCHPARRVGLFRRNSRDNSGSRSSSPSRRSSSPSPSSNSPISSPVSPRRSCPTPPSPLTHRNSHSRSSSPQLTPPQQASLQRDGSRRSSSPLRSPRQATSPLSSPKRGTSPTSPKRGTSPVRSSSSSPVNSPMYSSS</sequence>
<feature type="compositionally biased region" description="Low complexity" evidence="1">
    <location>
        <begin position="155"/>
        <end position="164"/>
    </location>
</feature>
<reference evidence="2 3" key="1">
    <citation type="journal article" date="2024" name="BMC Genomics">
        <title>Genome assembly of redclaw crayfish (Cherax quadricarinatus) provides insights into its immune adaptation and hypoxia tolerance.</title>
        <authorList>
            <person name="Liu Z."/>
            <person name="Zheng J."/>
            <person name="Li H."/>
            <person name="Fang K."/>
            <person name="Wang S."/>
            <person name="He J."/>
            <person name="Zhou D."/>
            <person name="Weng S."/>
            <person name="Chi M."/>
            <person name="Gu Z."/>
            <person name="He J."/>
            <person name="Li F."/>
            <person name="Wang M."/>
        </authorList>
    </citation>
    <scope>NUCLEOTIDE SEQUENCE [LARGE SCALE GENOMIC DNA]</scope>
    <source>
        <strain evidence="2">ZL_2023a</strain>
    </source>
</reference>
<evidence type="ECO:0000313" key="2">
    <source>
        <dbReference type="EMBL" id="KAK8742802.1"/>
    </source>
</evidence>
<comment type="caution">
    <text evidence="2">The sequence shown here is derived from an EMBL/GenBank/DDBJ whole genome shotgun (WGS) entry which is preliminary data.</text>
</comment>
<proteinExistence type="predicted"/>
<dbReference type="AlphaFoldDB" id="A0AAW0XEP8"/>
<organism evidence="2 3">
    <name type="scientific">Cherax quadricarinatus</name>
    <name type="common">Australian red claw crayfish</name>
    <dbReference type="NCBI Taxonomy" id="27406"/>
    <lineage>
        <taxon>Eukaryota</taxon>
        <taxon>Metazoa</taxon>
        <taxon>Ecdysozoa</taxon>
        <taxon>Arthropoda</taxon>
        <taxon>Crustacea</taxon>
        <taxon>Multicrustacea</taxon>
        <taxon>Malacostraca</taxon>
        <taxon>Eumalacostraca</taxon>
        <taxon>Eucarida</taxon>
        <taxon>Decapoda</taxon>
        <taxon>Pleocyemata</taxon>
        <taxon>Astacidea</taxon>
        <taxon>Parastacoidea</taxon>
        <taxon>Parastacidae</taxon>
        <taxon>Cherax</taxon>
    </lineage>
</organism>